<sequence length="85" mass="9699">MQDHYVTGWGQRRSLRSMPELASIVNFFLLVLFPAVQIFRPLLNIEVKLSAEELETALIAPKKHLARDTDTSTEGWALSFKAIDR</sequence>
<dbReference type="AlphaFoldDB" id="A0A834GMU4"/>
<dbReference type="EMBL" id="WJXA01000008">
    <property type="protein sequence ID" value="KAF7134986.1"/>
    <property type="molecule type" value="Genomic_DNA"/>
</dbReference>
<dbReference type="PANTHER" id="PTHR14296:SF3">
    <property type="entry name" value="DIKAR, ISOFORM F"/>
    <property type="match status" value="1"/>
</dbReference>
<dbReference type="GO" id="GO:0006355">
    <property type="term" value="P:regulation of DNA-templated transcription"/>
    <property type="evidence" value="ECO:0007669"/>
    <property type="project" value="InterPro"/>
</dbReference>
<dbReference type="InterPro" id="IPR028938">
    <property type="entry name" value="Rsf1-like"/>
</dbReference>
<accession>A0A834GMU4</accession>
<protein>
    <submittedName>
        <fullName evidence="2">Uncharacterized protein</fullName>
    </submittedName>
</protein>
<evidence type="ECO:0000313" key="3">
    <source>
        <dbReference type="Proteomes" id="UP000626092"/>
    </source>
</evidence>
<feature type="transmembrane region" description="Helical" evidence="1">
    <location>
        <begin position="21"/>
        <end position="39"/>
    </location>
</feature>
<keyword evidence="1" id="KW-0812">Transmembrane</keyword>
<organism evidence="2 3">
    <name type="scientific">Rhododendron simsii</name>
    <name type="common">Sims's rhododendron</name>
    <dbReference type="NCBI Taxonomy" id="118357"/>
    <lineage>
        <taxon>Eukaryota</taxon>
        <taxon>Viridiplantae</taxon>
        <taxon>Streptophyta</taxon>
        <taxon>Embryophyta</taxon>
        <taxon>Tracheophyta</taxon>
        <taxon>Spermatophyta</taxon>
        <taxon>Magnoliopsida</taxon>
        <taxon>eudicotyledons</taxon>
        <taxon>Gunneridae</taxon>
        <taxon>Pentapetalae</taxon>
        <taxon>asterids</taxon>
        <taxon>Ericales</taxon>
        <taxon>Ericaceae</taxon>
        <taxon>Ericoideae</taxon>
        <taxon>Rhodoreae</taxon>
        <taxon>Rhododendron</taxon>
    </lineage>
</organism>
<dbReference type="OrthoDB" id="303107at2759"/>
<dbReference type="PANTHER" id="PTHR14296">
    <property type="entry name" value="REMODELING AND SPACING FACTOR 1"/>
    <property type="match status" value="1"/>
</dbReference>
<dbReference type="Proteomes" id="UP000626092">
    <property type="component" value="Unassembled WGS sequence"/>
</dbReference>
<proteinExistence type="predicted"/>
<evidence type="ECO:0000313" key="2">
    <source>
        <dbReference type="EMBL" id="KAF7134986.1"/>
    </source>
</evidence>
<name>A0A834GMU4_RHOSS</name>
<keyword evidence="3" id="KW-1185">Reference proteome</keyword>
<keyword evidence="1" id="KW-0472">Membrane</keyword>
<comment type="caution">
    <text evidence="2">The sequence shown here is derived from an EMBL/GenBank/DDBJ whole genome shotgun (WGS) entry which is preliminary data.</text>
</comment>
<dbReference type="GO" id="GO:0031213">
    <property type="term" value="C:RSF complex"/>
    <property type="evidence" value="ECO:0007669"/>
    <property type="project" value="InterPro"/>
</dbReference>
<gene>
    <name evidence="2" type="ORF">RHSIM_Rhsim08G0162300</name>
</gene>
<keyword evidence="1" id="KW-1133">Transmembrane helix</keyword>
<reference evidence="2" key="1">
    <citation type="submission" date="2019-11" db="EMBL/GenBank/DDBJ databases">
        <authorList>
            <person name="Liu Y."/>
            <person name="Hou J."/>
            <person name="Li T.-Q."/>
            <person name="Guan C.-H."/>
            <person name="Wu X."/>
            <person name="Wu H.-Z."/>
            <person name="Ling F."/>
            <person name="Zhang R."/>
            <person name="Shi X.-G."/>
            <person name="Ren J.-P."/>
            <person name="Chen E.-F."/>
            <person name="Sun J.-M."/>
        </authorList>
    </citation>
    <scope>NUCLEOTIDE SEQUENCE</scope>
    <source>
        <strain evidence="2">Adult_tree_wgs_1</strain>
        <tissue evidence="2">Leaves</tissue>
    </source>
</reference>
<evidence type="ECO:0000256" key="1">
    <source>
        <dbReference type="SAM" id="Phobius"/>
    </source>
</evidence>